<dbReference type="AlphaFoldDB" id="A0A820RDJ0"/>
<sequence>MKMALKDIRNVLSKLSQNYPQIEEMAQILSDDDNTRQDFIQLLKETQTEVNKGFELLRQL</sequence>
<reference evidence="1" key="1">
    <citation type="submission" date="2021-02" db="EMBL/GenBank/DDBJ databases">
        <authorList>
            <person name="Nowell W R."/>
        </authorList>
    </citation>
    <scope>NUCLEOTIDE SEQUENCE</scope>
</reference>
<name>A0A820RDJ0_9BILA</name>
<evidence type="ECO:0000313" key="2">
    <source>
        <dbReference type="Proteomes" id="UP000663844"/>
    </source>
</evidence>
<accession>A0A820RDJ0</accession>
<comment type="caution">
    <text evidence="1">The sequence shown here is derived from an EMBL/GenBank/DDBJ whole genome shotgun (WGS) entry which is preliminary data.</text>
</comment>
<dbReference type="Proteomes" id="UP000663844">
    <property type="component" value="Unassembled WGS sequence"/>
</dbReference>
<evidence type="ECO:0000313" key="1">
    <source>
        <dbReference type="EMBL" id="CAF4437088.1"/>
    </source>
</evidence>
<dbReference type="EMBL" id="CAJOAZ010030983">
    <property type="protein sequence ID" value="CAF4437088.1"/>
    <property type="molecule type" value="Genomic_DNA"/>
</dbReference>
<gene>
    <name evidence="1" type="ORF">OXD698_LOCUS53591</name>
</gene>
<proteinExistence type="predicted"/>
<protein>
    <submittedName>
        <fullName evidence="1">Uncharacterized protein</fullName>
    </submittedName>
</protein>
<organism evidence="1 2">
    <name type="scientific">Adineta steineri</name>
    <dbReference type="NCBI Taxonomy" id="433720"/>
    <lineage>
        <taxon>Eukaryota</taxon>
        <taxon>Metazoa</taxon>
        <taxon>Spiralia</taxon>
        <taxon>Gnathifera</taxon>
        <taxon>Rotifera</taxon>
        <taxon>Eurotatoria</taxon>
        <taxon>Bdelloidea</taxon>
        <taxon>Adinetida</taxon>
        <taxon>Adinetidae</taxon>
        <taxon>Adineta</taxon>
    </lineage>
</organism>